<accession>K1PDR2</accession>
<feature type="compositionally biased region" description="Low complexity" evidence="1">
    <location>
        <begin position="1196"/>
        <end position="1218"/>
    </location>
</feature>
<feature type="compositionally biased region" description="Polar residues" evidence="1">
    <location>
        <begin position="426"/>
        <end position="441"/>
    </location>
</feature>
<feature type="compositionally biased region" description="Basic and acidic residues" evidence="1">
    <location>
        <begin position="794"/>
        <end position="804"/>
    </location>
</feature>
<keyword evidence="2" id="KW-0418">Kinase</keyword>
<feature type="compositionally biased region" description="Basic and acidic residues" evidence="1">
    <location>
        <begin position="961"/>
        <end position="972"/>
    </location>
</feature>
<feature type="region of interest" description="Disordered" evidence="1">
    <location>
        <begin position="1236"/>
        <end position="1302"/>
    </location>
</feature>
<feature type="region of interest" description="Disordered" evidence="1">
    <location>
        <begin position="941"/>
        <end position="1060"/>
    </location>
</feature>
<feature type="compositionally biased region" description="Polar residues" evidence="1">
    <location>
        <begin position="978"/>
        <end position="995"/>
    </location>
</feature>
<dbReference type="SMART" id="SM00220">
    <property type="entry name" value="S_TKc"/>
    <property type="match status" value="1"/>
</dbReference>
<gene>
    <name evidence="2" type="ORF">CGI_10007923</name>
</gene>
<dbReference type="InterPro" id="IPR011009">
    <property type="entry name" value="Kinase-like_dom_sf"/>
</dbReference>
<feature type="compositionally biased region" description="Polar residues" evidence="1">
    <location>
        <begin position="1016"/>
        <end position="1028"/>
    </location>
</feature>
<reference evidence="2" key="1">
    <citation type="journal article" date="2012" name="Nature">
        <title>The oyster genome reveals stress adaptation and complexity of shell formation.</title>
        <authorList>
            <person name="Zhang G."/>
            <person name="Fang X."/>
            <person name="Guo X."/>
            <person name="Li L."/>
            <person name="Luo R."/>
            <person name="Xu F."/>
            <person name="Yang P."/>
            <person name="Zhang L."/>
            <person name="Wang X."/>
            <person name="Qi H."/>
            <person name="Xiong Z."/>
            <person name="Que H."/>
            <person name="Xie Y."/>
            <person name="Holland P.W."/>
            <person name="Paps J."/>
            <person name="Zhu Y."/>
            <person name="Wu F."/>
            <person name="Chen Y."/>
            <person name="Wang J."/>
            <person name="Peng C."/>
            <person name="Meng J."/>
            <person name="Yang L."/>
            <person name="Liu J."/>
            <person name="Wen B."/>
            <person name="Zhang N."/>
            <person name="Huang Z."/>
            <person name="Zhu Q."/>
            <person name="Feng Y."/>
            <person name="Mount A."/>
            <person name="Hedgecock D."/>
            <person name="Xu Z."/>
            <person name="Liu Y."/>
            <person name="Domazet-Loso T."/>
            <person name="Du Y."/>
            <person name="Sun X."/>
            <person name="Zhang S."/>
            <person name="Liu B."/>
            <person name="Cheng P."/>
            <person name="Jiang X."/>
            <person name="Li J."/>
            <person name="Fan D."/>
            <person name="Wang W."/>
            <person name="Fu W."/>
            <person name="Wang T."/>
            <person name="Wang B."/>
            <person name="Zhang J."/>
            <person name="Peng Z."/>
            <person name="Li Y."/>
            <person name="Li N."/>
            <person name="Wang J."/>
            <person name="Chen M."/>
            <person name="He Y."/>
            <person name="Tan F."/>
            <person name="Song X."/>
            <person name="Zheng Q."/>
            <person name="Huang R."/>
            <person name="Yang H."/>
            <person name="Du X."/>
            <person name="Chen L."/>
            <person name="Yang M."/>
            <person name="Gaffney P.M."/>
            <person name="Wang S."/>
            <person name="Luo L."/>
            <person name="She Z."/>
            <person name="Ming Y."/>
            <person name="Huang W."/>
            <person name="Zhang S."/>
            <person name="Huang B."/>
            <person name="Zhang Y."/>
            <person name="Qu T."/>
            <person name="Ni P."/>
            <person name="Miao G."/>
            <person name="Wang J."/>
            <person name="Wang Q."/>
            <person name="Steinberg C.E."/>
            <person name="Wang H."/>
            <person name="Li N."/>
            <person name="Qian L."/>
            <person name="Zhang G."/>
            <person name="Li Y."/>
            <person name="Yang H."/>
            <person name="Liu X."/>
            <person name="Wang J."/>
            <person name="Yin Y."/>
            <person name="Wang J."/>
        </authorList>
    </citation>
    <scope>NUCLEOTIDE SEQUENCE [LARGE SCALE GENOMIC DNA]</scope>
    <source>
        <strain evidence="2">05x7-T-G4-1.051#20</strain>
    </source>
</reference>
<dbReference type="PANTHER" id="PTHR47907:SF4">
    <property type="entry name" value="BMP-2-INDUCIBLE PROTEIN KINASE ISOFORM X1"/>
    <property type="match status" value="1"/>
</dbReference>
<dbReference type="Pfam" id="PF00069">
    <property type="entry name" value="Pkinase"/>
    <property type="match status" value="1"/>
</dbReference>
<feature type="compositionally biased region" description="Basic and acidic residues" evidence="1">
    <location>
        <begin position="1236"/>
        <end position="1256"/>
    </location>
</feature>
<evidence type="ECO:0000313" key="2">
    <source>
        <dbReference type="EMBL" id="EKC19678.1"/>
    </source>
</evidence>
<dbReference type="PROSITE" id="PS00108">
    <property type="entry name" value="PROTEIN_KINASE_ST"/>
    <property type="match status" value="1"/>
</dbReference>
<feature type="compositionally biased region" description="Basic residues" evidence="1">
    <location>
        <begin position="1006"/>
        <end position="1015"/>
    </location>
</feature>
<feature type="region of interest" description="Disordered" evidence="1">
    <location>
        <begin position="415"/>
        <end position="502"/>
    </location>
</feature>
<proteinExistence type="predicted"/>
<feature type="region of interest" description="Disordered" evidence="1">
    <location>
        <begin position="672"/>
        <end position="695"/>
    </location>
</feature>
<feature type="region of interest" description="Disordered" evidence="1">
    <location>
        <begin position="531"/>
        <end position="574"/>
    </location>
</feature>
<feature type="compositionally biased region" description="Low complexity" evidence="1">
    <location>
        <begin position="535"/>
        <end position="554"/>
    </location>
</feature>
<feature type="compositionally biased region" description="Basic and acidic residues" evidence="1">
    <location>
        <begin position="838"/>
        <end position="867"/>
    </location>
</feature>
<dbReference type="InterPro" id="IPR008271">
    <property type="entry name" value="Ser/Thr_kinase_AS"/>
</dbReference>
<dbReference type="HOGENOM" id="CLU_256147_0_0_1"/>
<dbReference type="Gene3D" id="1.10.510.10">
    <property type="entry name" value="Transferase(Phosphotransferase) domain 1"/>
    <property type="match status" value="1"/>
</dbReference>
<dbReference type="GO" id="GO:0005524">
    <property type="term" value="F:ATP binding"/>
    <property type="evidence" value="ECO:0007669"/>
    <property type="project" value="InterPro"/>
</dbReference>
<dbReference type="GO" id="GO:0004672">
    <property type="term" value="F:protein kinase activity"/>
    <property type="evidence" value="ECO:0007669"/>
    <property type="project" value="InterPro"/>
</dbReference>
<dbReference type="PANTHER" id="PTHR47907">
    <property type="entry name" value="PROTEIN KINASE DOMAIN-CONTAINING PROTEIN"/>
    <property type="match status" value="1"/>
</dbReference>
<feature type="compositionally biased region" description="Pro residues" evidence="1">
    <location>
        <begin position="555"/>
        <end position="565"/>
    </location>
</feature>
<feature type="region of interest" description="Disordered" evidence="1">
    <location>
        <begin position="1186"/>
        <end position="1221"/>
    </location>
</feature>
<feature type="compositionally biased region" description="Polar residues" evidence="1">
    <location>
        <begin position="618"/>
        <end position="627"/>
    </location>
</feature>
<dbReference type="EMBL" id="JH815820">
    <property type="protein sequence ID" value="EKC19678.1"/>
    <property type="molecule type" value="Genomic_DNA"/>
</dbReference>
<keyword evidence="2" id="KW-0808">Transferase</keyword>
<feature type="region of interest" description="Disordered" evidence="1">
    <location>
        <begin position="740"/>
        <end position="813"/>
    </location>
</feature>
<dbReference type="PROSITE" id="PS50011">
    <property type="entry name" value="PROTEIN_KINASE_DOM"/>
    <property type="match status" value="1"/>
</dbReference>
<feature type="region of interest" description="Disordered" evidence="1">
    <location>
        <begin position="341"/>
        <end position="383"/>
    </location>
</feature>
<feature type="compositionally biased region" description="Polar residues" evidence="1">
    <location>
        <begin position="904"/>
        <end position="925"/>
    </location>
</feature>
<feature type="compositionally biased region" description="Polar residues" evidence="1">
    <location>
        <begin position="488"/>
        <end position="502"/>
    </location>
</feature>
<name>K1PDR2_MAGGI</name>
<dbReference type="InterPro" id="IPR000719">
    <property type="entry name" value="Prot_kinase_dom"/>
</dbReference>
<protein>
    <submittedName>
        <fullName evidence="2">AP2-associated protein kinase 1</fullName>
    </submittedName>
</protein>
<organism evidence="2">
    <name type="scientific">Magallana gigas</name>
    <name type="common">Pacific oyster</name>
    <name type="synonym">Crassostrea gigas</name>
    <dbReference type="NCBI Taxonomy" id="29159"/>
    <lineage>
        <taxon>Eukaryota</taxon>
        <taxon>Metazoa</taxon>
        <taxon>Spiralia</taxon>
        <taxon>Lophotrochozoa</taxon>
        <taxon>Mollusca</taxon>
        <taxon>Bivalvia</taxon>
        <taxon>Autobranchia</taxon>
        <taxon>Pteriomorphia</taxon>
        <taxon>Ostreida</taxon>
        <taxon>Ostreoidea</taxon>
        <taxon>Ostreidae</taxon>
        <taxon>Magallana</taxon>
    </lineage>
</organism>
<sequence>MKKLFPFKIESTGTQNPYIGKVFTIGRFTVTVEDVLAEGGFAIVFLVKAQNGNHYALKRLFVNNDHDLTVCKREIHISKTLSGHKNIIRYVDSSISMAPNKVYEVMLLMQYCRDNVIQQMNEKINSGFSEKEVLKIFCDVCEAVARLHHCQTPIIHRDLKVENILVSEDGHYVLCDFGSATAKVLLPGQQNVQQIEEEIRKYTTVSYRSPEMVDLYGGKAITTKADIWALGCLLYRLCFFTLPFGESTLAVQSGNFTIPDGSRFSKMMHSLIGYMLEVDPDKRPDIYQVSWLAFSMCHRDCPIPNMSGLNILDQIDEGDRQAHSVFQGVPLPDLSRLPVPLTESESRQVKTSATKNVSVQPIESTTVTPRSRPKGQAVPQVNSLGLPIQTSVVPRKRPTPVNPNPVVQQNLAESKPVRGAVPPQPSFQNPPAQPSYQNPARVQQTPQQQSTPSVPAGGHVPQYYPGHQQNVYQPPAPNHFPGTIAPGQYNTTSGPHSQTNYNSQQHGVVYSQMNYAQQKQLYYQQQNPALAPPVTQTLPPQSLSQQASVPQSQPRQPPVYPPQSSPRPEVQKQNMEQHYLQLQDSTNVQNNNSSKPEVFKKPTVPHSKPRSETKENMDSQPLISITPPSSPKHHRTHKRNVSDTYLTHLSMGGKGSAFKAYHSDRSFLPAPQHLGKCKSASTTPIHSPPRSPGMTRAVSADIAEWNPFDDNFGPDTEEELFGKEFDKLRRGSNSSISNVKSREDLVMSGSDSSDPFEKAPFKKPGHVRHSSSSDSDHLRSANSSRSGYGDEDDPPRRSEEKDQTDNASSQFFTTTLMKAARSLGSRYQKFVDTDEEKDDRPPAVKEVGETKQKEHESSSSYAEDDHPINQVQNMKKDFSYQELDDEYGSRPVPVTSKRKEGEWSTENDPSPSNVTSAPGQAQLSTDRIMGHEYGVRPLLDDDELEDDFRPPHFHGSVEIGFSHEHDSDDSHGESSNSTVSPQIGLSPAMSPSNVNEKNDPFTAAPFRKRFPKKKSSTSNTVLMKSSTGDGDPFAKAPFRPTFLPKSKTHHSMGGGSSPLLQMNEDFRKLDRKNDVTASIPYATLPRKSTSNKISGSASVGMSPVQEKVSSDILFIADPLYTKSCHSNASRSSSVQYQSLNTDDPFKSVPFKGKLKKNKTSKEAINIMDMEIPPTEPAKTVQEISTNFTPTKPSIPKSHSFGSVSSLSSSKSGRPLPSRTSGEKLYQQLEELTIERSEEPFTSHSPQLDDHLINKEDTSEDEFENEISKSKSKGRKSPKDYTETGFSNMSFNDDEMADSLESYPAHNSSVKNVQVANICHPAFSKESSPSSVMKASTEALKVSTGGYDTFTWPRKQRKLATNEPFSSKKKVDAV</sequence>
<feature type="compositionally biased region" description="Low complexity" evidence="1">
    <location>
        <begin position="442"/>
        <end position="455"/>
    </location>
</feature>
<dbReference type="InterPro" id="IPR051744">
    <property type="entry name" value="AP2_assoc_SerThr_kinase"/>
</dbReference>
<dbReference type="SUPFAM" id="SSF56112">
    <property type="entry name" value="Protein kinase-like (PK-like)"/>
    <property type="match status" value="1"/>
</dbReference>
<evidence type="ECO:0000256" key="1">
    <source>
        <dbReference type="SAM" id="MobiDB-lite"/>
    </source>
</evidence>
<feature type="region of interest" description="Disordered" evidence="1">
    <location>
        <begin position="587"/>
        <end position="639"/>
    </location>
</feature>
<dbReference type="CDD" id="cd14037">
    <property type="entry name" value="STKc_NAK_like"/>
    <property type="match status" value="1"/>
</dbReference>
<dbReference type="InParanoid" id="K1PDR2"/>
<feature type="compositionally biased region" description="Polar residues" evidence="1">
    <location>
        <begin position="349"/>
        <end position="369"/>
    </location>
</feature>
<feature type="region of interest" description="Disordered" evidence="1">
    <location>
        <begin position="829"/>
        <end position="929"/>
    </location>
</feature>